<dbReference type="FunFam" id="3.60.20.30:FF:000001">
    <property type="entry name" value="Isoaspartyl peptidase/L-asparaginase"/>
    <property type="match status" value="1"/>
</dbReference>
<dbReference type="GO" id="GO:0008798">
    <property type="term" value="F:beta-aspartyl-peptidase activity"/>
    <property type="evidence" value="ECO:0007669"/>
    <property type="project" value="UniProtKB-EC"/>
</dbReference>
<protein>
    <submittedName>
        <fullName evidence="11">Uncharacterized protein</fullName>
    </submittedName>
</protein>
<evidence type="ECO:0000256" key="10">
    <source>
        <dbReference type="SAM" id="MobiDB-lite"/>
    </source>
</evidence>
<evidence type="ECO:0000256" key="8">
    <source>
        <dbReference type="PIRSR" id="PIRSR600246-2"/>
    </source>
</evidence>
<sequence length="350" mass="37355">MSHSDETSRPCIIVHGGAGEIQIPRRTPCLSAVKEAARIGYLTLLEGKSALDAVEAATQSMEDSGVLNAGQGCYLTEEGTVELDAMIMEGQTLNTGAVACVKNIANPISLARKVMTNTSHCMLAGEGALKFAKKIDFPVLEDPSLLISDCSQQLYEDKKSKHENLGESASSNSKETNVQDDPKKNTDMQLEVHDTVGAVAMDTNGHIAVGVSTGGTSNKMCGRVGDSPLVGSGAYANQQAGAACTGHGESLLKVLLCRDVVYNVENGMTPHDACRKVINRMAELTGGHGGVICLDKFGNIGLEFNTRKMVWASVTHEGFLKYGIDPGKEIMNYDTPVKEMERFVLANKLM</sequence>
<evidence type="ECO:0000313" key="12">
    <source>
        <dbReference type="Proteomes" id="UP000275408"/>
    </source>
</evidence>
<feature type="compositionally biased region" description="Polar residues" evidence="10">
    <location>
        <begin position="167"/>
        <end position="176"/>
    </location>
</feature>
<dbReference type="AlphaFoldDB" id="A0A3M6THU4"/>
<feature type="binding site" evidence="8">
    <location>
        <begin position="223"/>
        <end position="226"/>
    </location>
    <ligand>
        <name>substrate</name>
    </ligand>
</feature>
<comment type="catalytic activity">
    <reaction evidence="1">
        <text>Cleavage of a beta-linked Asp residue from the N-terminus of a polypeptide.</text>
        <dbReference type="EC" id="3.4.19.5"/>
    </reaction>
</comment>
<dbReference type="PANTHER" id="PTHR10188:SF43">
    <property type="entry name" value="ASPARAGINASE (EUROFUNG)"/>
    <property type="match status" value="1"/>
</dbReference>
<feature type="binding site" evidence="8">
    <location>
        <begin position="245"/>
        <end position="248"/>
    </location>
    <ligand>
        <name>substrate</name>
    </ligand>
</feature>
<organism evidence="11 12">
    <name type="scientific">Pocillopora damicornis</name>
    <name type="common">Cauliflower coral</name>
    <name type="synonym">Millepora damicornis</name>
    <dbReference type="NCBI Taxonomy" id="46731"/>
    <lineage>
        <taxon>Eukaryota</taxon>
        <taxon>Metazoa</taxon>
        <taxon>Cnidaria</taxon>
        <taxon>Anthozoa</taxon>
        <taxon>Hexacorallia</taxon>
        <taxon>Scleractinia</taxon>
        <taxon>Astrocoeniina</taxon>
        <taxon>Pocilloporidae</taxon>
        <taxon>Pocillopora</taxon>
    </lineage>
</organism>
<dbReference type="STRING" id="46731.A0A3M6THU4"/>
<dbReference type="InterPro" id="IPR000246">
    <property type="entry name" value="Peptidase_T2"/>
</dbReference>
<comment type="catalytic activity">
    <reaction evidence="6">
        <text>L-asparagine + H2O = L-aspartate + NH4(+)</text>
        <dbReference type="Rhea" id="RHEA:21016"/>
        <dbReference type="ChEBI" id="CHEBI:15377"/>
        <dbReference type="ChEBI" id="CHEBI:28938"/>
        <dbReference type="ChEBI" id="CHEBI:29991"/>
        <dbReference type="ChEBI" id="CHEBI:58048"/>
        <dbReference type="EC" id="3.5.1.1"/>
    </reaction>
</comment>
<keyword evidence="4" id="KW-0378">Hydrolase</keyword>
<feature type="active site" description="Nucleophile" evidence="7">
    <location>
        <position position="195"/>
    </location>
</feature>
<evidence type="ECO:0000256" key="2">
    <source>
        <dbReference type="ARBA" id="ARBA00010872"/>
    </source>
</evidence>
<dbReference type="OrthoDB" id="2262349at2759"/>
<dbReference type="EMBL" id="RCHS01003559">
    <property type="protein sequence ID" value="RMX40936.1"/>
    <property type="molecule type" value="Genomic_DNA"/>
</dbReference>
<feature type="region of interest" description="Disordered" evidence="10">
    <location>
        <begin position="158"/>
        <end position="184"/>
    </location>
</feature>
<dbReference type="SUPFAM" id="SSF56235">
    <property type="entry name" value="N-terminal nucleophile aminohydrolases (Ntn hydrolases)"/>
    <property type="match status" value="1"/>
</dbReference>
<dbReference type="InterPro" id="IPR029055">
    <property type="entry name" value="Ntn_hydrolases_N"/>
</dbReference>
<evidence type="ECO:0000256" key="1">
    <source>
        <dbReference type="ARBA" id="ARBA00000306"/>
    </source>
</evidence>
<evidence type="ECO:0000256" key="9">
    <source>
        <dbReference type="PIRSR" id="PIRSR600246-3"/>
    </source>
</evidence>
<dbReference type="GO" id="GO:0005737">
    <property type="term" value="C:cytoplasm"/>
    <property type="evidence" value="ECO:0007669"/>
    <property type="project" value="TreeGrafter"/>
</dbReference>
<dbReference type="PANTHER" id="PTHR10188">
    <property type="entry name" value="L-ASPARAGINASE"/>
    <property type="match status" value="1"/>
</dbReference>
<gene>
    <name evidence="11" type="ORF">pdam_00017671</name>
</gene>
<comment type="similarity">
    <text evidence="2">Belongs to the Ntn-hydrolase family.</text>
</comment>
<dbReference type="GO" id="GO:0006508">
    <property type="term" value="P:proteolysis"/>
    <property type="evidence" value="ECO:0007669"/>
    <property type="project" value="UniProtKB-KW"/>
</dbReference>
<proteinExistence type="inferred from homology"/>
<dbReference type="CDD" id="cd04702">
    <property type="entry name" value="ASRGL1_like"/>
    <property type="match status" value="1"/>
</dbReference>
<dbReference type="GO" id="GO:0004067">
    <property type="term" value="F:asparaginase activity"/>
    <property type="evidence" value="ECO:0007669"/>
    <property type="project" value="UniProtKB-EC"/>
</dbReference>
<dbReference type="InterPro" id="IPR033844">
    <property type="entry name" value="ASRGL1_meta"/>
</dbReference>
<accession>A0A3M6THU4</accession>
<keyword evidence="12" id="KW-1185">Reference proteome</keyword>
<comment type="caution">
    <text evidence="11">The sequence shown here is derived from an EMBL/GenBank/DDBJ whole genome shotgun (WGS) entry which is preliminary data.</text>
</comment>
<dbReference type="Pfam" id="PF01112">
    <property type="entry name" value="Asparaginase_2"/>
    <property type="match status" value="1"/>
</dbReference>
<reference evidence="11 12" key="1">
    <citation type="journal article" date="2018" name="Sci. Rep.">
        <title>Comparative analysis of the Pocillopora damicornis genome highlights role of immune system in coral evolution.</title>
        <authorList>
            <person name="Cunning R."/>
            <person name="Bay R.A."/>
            <person name="Gillette P."/>
            <person name="Baker A.C."/>
            <person name="Traylor-Knowles N."/>
        </authorList>
    </citation>
    <scope>NUCLEOTIDE SEQUENCE [LARGE SCALE GENOMIC DNA]</scope>
    <source>
        <strain evidence="11">RSMAS</strain>
        <tissue evidence="11">Whole animal</tissue>
    </source>
</reference>
<evidence type="ECO:0000256" key="5">
    <source>
        <dbReference type="ARBA" id="ARBA00022813"/>
    </source>
</evidence>
<keyword evidence="5" id="KW-0068">Autocatalytic cleavage</keyword>
<dbReference type="GO" id="GO:0033345">
    <property type="term" value="P:L-asparagine catabolic process via L-aspartate"/>
    <property type="evidence" value="ECO:0007669"/>
    <property type="project" value="TreeGrafter"/>
</dbReference>
<evidence type="ECO:0000256" key="7">
    <source>
        <dbReference type="PIRSR" id="PIRSR600246-1"/>
    </source>
</evidence>
<feature type="site" description="Cleavage; by autolysis" evidence="9">
    <location>
        <begin position="194"/>
        <end position="195"/>
    </location>
</feature>
<dbReference type="Proteomes" id="UP000275408">
    <property type="component" value="Unassembled WGS sequence"/>
</dbReference>
<evidence type="ECO:0000256" key="6">
    <source>
        <dbReference type="ARBA" id="ARBA00049366"/>
    </source>
</evidence>
<evidence type="ECO:0000256" key="4">
    <source>
        <dbReference type="ARBA" id="ARBA00022801"/>
    </source>
</evidence>
<evidence type="ECO:0000313" key="11">
    <source>
        <dbReference type="EMBL" id="RMX40936.1"/>
    </source>
</evidence>
<evidence type="ECO:0000256" key="3">
    <source>
        <dbReference type="ARBA" id="ARBA00022670"/>
    </source>
</evidence>
<dbReference type="Gene3D" id="3.60.20.30">
    <property type="entry name" value="(Glycosyl)asparaginase"/>
    <property type="match status" value="1"/>
</dbReference>
<keyword evidence="3" id="KW-0645">Protease</keyword>
<name>A0A3M6THU4_POCDA</name>